<keyword evidence="2" id="KW-1185">Reference proteome</keyword>
<protein>
    <submittedName>
        <fullName evidence="1">Uncharacterized protein</fullName>
    </submittedName>
</protein>
<dbReference type="EMBL" id="JAWDGP010006471">
    <property type="protein sequence ID" value="KAK3740390.1"/>
    <property type="molecule type" value="Genomic_DNA"/>
</dbReference>
<comment type="caution">
    <text evidence="1">The sequence shown here is derived from an EMBL/GenBank/DDBJ whole genome shotgun (WGS) entry which is preliminary data.</text>
</comment>
<dbReference type="AlphaFoldDB" id="A0AAE0YCI2"/>
<name>A0AAE0YCI2_9GAST</name>
<organism evidence="1 2">
    <name type="scientific">Elysia crispata</name>
    <name type="common">lettuce slug</name>
    <dbReference type="NCBI Taxonomy" id="231223"/>
    <lineage>
        <taxon>Eukaryota</taxon>
        <taxon>Metazoa</taxon>
        <taxon>Spiralia</taxon>
        <taxon>Lophotrochozoa</taxon>
        <taxon>Mollusca</taxon>
        <taxon>Gastropoda</taxon>
        <taxon>Heterobranchia</taxon>
        <taxon>Euthyneura</taxon>
        <taxon>Panpulmonata</taxon>
        <taxon>Sacoglossa</taxon>
        <taxon>Placobranchoidea</taxon>
        <taxon>Plakobranchidae</taxon>
        <taxon>Elysia</taxon>
    </lineage>
</organism>
<gene>
    <name evidence="1" type="ORF">RRG08_004326</name>
</gene>
<proteinExistence type="predicted"/>
<evidence type="ECO:0000313" key="2">
    <source>
        <dbReference type="Proteomes" id="UP001283361"/>
    </source>
</evidence>
<reference evidence="1" key="1">
    <citation type="journal article" date="2023" name="G3 (Bethesda)">
        <title>A reference genome for the long-term kleptoplast-retaining sea slug Elysia crispata morphotype clarki.</title>
        <authorList>
            <person name="Eastman K.E."/>
            <person name="Pendleton A.L."/>
            <person name="Shaikh M.A."/>
            <person name="Suttiyut T."/>
            <person name="Ogas R."/>
            <person name="Tomko P."/>
            <person name="Gavelis G."/>
            <person name="Widhalm J.R."/>
            <person name="Wisecaver J.H."/>
        </authorList>
    </citation>
    <scope>NUCLEOTIDE SEQUENCE</scope>
    <source>
        <strain evidence="1">ECLA1</strain>
    </source>
</reference>
<dbReference type="Proteomes" id="UP001283361">
    <property type="component" value="Unassembled WGS sequence"/>
</dbReference>
<sequence length="72" mass="8418">MLLSQLKETTSHGLKWNNSPTERLDRMLNKPDVRLITSQNTLRSLWLLMLSESWPLSSPMLLPTKPDWRKEG</sequence>
<evidence type="ECO:0000313" key="1">
    <source>
        <dbReference type="EMBL" id="KAK3740390.1"/>
    </source>
</evidence>
<accession>A0AAE0YCI2</accession>